<keyword evidence="10" id="KW-1185">Reference proteome</keyword>
<evidence type="ECO:0000256" key="4">
    <source>
        <dbReference type="ARBA" id="ARBA00022989"/>
    </source>
</evidence>
<feature type="domain" description="CAND6/7 N-terminal" evidence="8">
    <location>
        <begin position="143"/>
        <end position="266"/>
    </location>
</feature>
<evidence type="ECO:0000256" key="5">
    <source>
        <dbReference type="ARBA" id="ARBA00023136"/>
    </source>
</evidence>
<keyword evidence="3" id="KW-0732">Signal</keyword>
<proteinExistence type="predicted"/>
<evidence type="ECO:0000313" key="9">
    <source>
        <dbReference type="EMBL" id="KAK9010390.1"/>
    </source>
</evidence>
<dbReference type="InterPro" id="IPR009637">
    <property type="entry name" value="GPR107/GPR108-like"/>
</dbReference>
<feature type="transmembrane region" description="Helical" evidence="6">
    <location>
        <begin position="422"/>
        <end position="444"/>
    </location>
</feature>
<dbReference type="InterPro" id="IPR054103">
    <property type="entry name" value="CAND6-7_N"/>
</dbReference>
<dbReference type="Proteomes" id="UP001396334">
    <property type="component" value="Unassembled WGS sequence"/>
</dbReference>
<dbReference type="PANTHER" id="PTHR21229">
    <property type="entry name" value="LUNG SEVEN TRANSMEMBRANE RECEPTOR"/>
    <property type="match status" value="1"/>
</dbReference>
<keyword evidence="4 6" id="KW-1133">Transmembrane helix</keyword>
<reference evidence="9 10" key="1">
    <citation type="journal article" date="2024" name="G3 (Bethesda)">
        <title>Genome assembly of Hibiscus sabdariffa L. provides insights into metabolisms of medicinal natural products.</title>
        <authorList>
            <person name="Kim T."/>
        </authorList>
    </citation>
    <scope>NUCLEOTIDE SEQUENCE [LARGE SCALE GENOMIC DNA]</scope>
    <source>
        <strain evidence="9">TK-2024</strain>
        <tissue evidence="9">Old leaves</tissue>
    </source>
</reference>
<dbReference type="Pfam" id="PF21904">
    <property type="entry name" value="CAND6-7_N"/>
    <property type="match status" value="1"/>
</dbReference>
<evidence type="ECO:0000256" key="1">
    <source>
        <dbReference type="ARBA" id="ARBA00004141"/>
    </source>
</evidence>
<comment type="caution">
    <text evidence="9">The sequence shown here is derived from an EMBL/GenBank/DDBJ whole genome shotgun (WGS) entry which is preliminary data.</text>
</comment>
<feature type="transmembrane region" description="Helical" evidence="6">
    <location>
        <begin position="288"/>
        <end position="308"/>
    </location>
</feature>
<gene>
    <name evidence="9" type="ORF">V6N11_036901</name>
</gene>
<dbReference type="Pfam" id="PF06814">
    <property type="entry name" value="GOST_TM"/>
    <property type="match status" value="1"/>
</dbReference>
<comment type="subcellular location">
    <subcellularLocation>
        <location evidence="1">Membrane</location>
        <topology evidence="1">Multi-pass membrane protein</topology>
    </subcellularLocation>
</comment>
<dbReference type="EMBL" id="JBBPBN010000024">
    <property type="protein sequence ID" value="KAK9010390.1"/>
    <property type="molecule type" value="Genomic_DNA"/>
</dbReference>
<keyword evidence="2 6" id="KW-0812">Transmembrane</keyword>
<dbReference type="PANTHER" id="PTHR21229:SF22">
    <property type="entry name" value="DBJ|BAA84809.1"/>
    <property type="match status" value="1"/>
</dbReference>
<evidence type="ECO:0000256" key="3">
    <source>
        <dbReference type="ARBA" id="ARBA00022729"/>
    </source>
</evidence>
<feature type="domain" description="GOST seven transmembrane" evidence="7">
    <location>
        <begin position="287"/>
        <end position="492"/>
    </location>
</feature>
<evidence type="ECO:0000256" key="2">
    <source>
        <dbReference type="ARBA" id="ARBA00022692"/>
    </source>
</evidence>
<name>A0ABR2RBR2_9ROSI</name>
<protein>
    <submittedName>
        <fullName evidence="9">Uncharacterized protein</fullName>
    </submittedName>
</protein>
<feature type="transmembrane region" description="Helical" evidence="6">
    <location>
        <begin position="317"/>
        <end position="334"/>
    </location>
</feature>
<accession>A0ABR2RBR2</accession>
<dbReference type="InterPro" id="IPR053937">
    <property type="entry name" value="GOST_TM"/>
</dbReference>
<feature type="transmembrane region" description="Helical" evidence="6">
    <location>
        <begin position="472"/>
        <end position="493"/>
    </location>
</feature>
<evidence type="ECO:0000256" key="6">
    <source>
        <dbReference type="SAM" id="Phobius"/>
    </source>
</evidence>
<feature type="transmembrane region" description="Helical" evidence="6">
    <location>
        <begin position="499"/>
        <end position="519"/>
    </location>
</feature>
<evidence type="ECO:0000313" key="10">
    <source>
        <dbReference type="Proteomes" id="UP001396334"/>
    </source>
</evidence>
<evidence type="ECO:0000259" key="8">
    <source>
        <dbReference type="Pfam" id="PF21904"/>
    </source>
</evidence>
<sequence>MERLAQAIQCECESGSWRAFFADDMLLFAEVLLWIVATKTPSPLFLEDEFWGTYETWGSIIGRSRWLADSTKKALAERHSRLQLNMYVHRPTSRWFPPPMGWVKLNCDVAYRGYRCVMVESDCLEAIRMLNHTSPKAEIHITEIRSDSRPIIPIDEFLFTHTGRLDLRVYQVTLSNQSYLYSGKVGFFLSTLDAWMHVLQQLADGEITCALESNLVKLVYDLRSLKEESNFDIVFHVNDADRFTLVFANCLSQVNVSMTVRSAMYNLEVRQKYRPNYLSADETILPSVYFLSSLVYFTLAGIWIYIIYTRRVTLSRIHFFMLALVILKAFNLIFEAGNKSYIKRTGIVDDCWNVPLHILSFLKGIMFFTFLVSIGTDWSPLKHYLQHKVNKVSMIVIPLQVVANLAQVFADEAPHFSPYKATWNTIVLLIGIICYCTLLLPIVWRIKNLREEAQTDEKAAAYLMKLKLLRQYYIAVICYVYLTSIVVVSALLMIPSFEYPSGVLVGELATVAFYVFTAYKFMPEAHNPYFAIEDEVKDVAAAKLLTVEDGEGGNGE</sequence>
<keyword evidence="5 6" id="KW-0472">Membrane</keyword>
<feature type="transmembrane region" description="Helical" evidence="6">
    <location>
        <begin position="354"/>
        <end position="372"/>
    </location>
</feature>
<evidence type="ECO:0000259" key="7">
    <source>
        <dbReference type="Pfam" id="PF06814"/>
    </source>
</evidence>
<organism evidence="9 10">
    <name type="scientific">Hibiscus sabdariffa</name>
    <name type="common">roselle</name>
    <dbReference type="NCBI Taxonomy" id="183260"/>
    <lineage>
        <taxon>Eukaryota</taxon>
        <taxon>Viridiplantae</taxon>
        <taxon>Streptophyta</taxon>
        <taxon>Embryophyta</taxon>
        <taxon>Tracheophyta</taxon>
        <taxon>Spermatophyta</taxon>
        <taxon>Magnoliopsida</taxon>
        <taxon>eudicotyledons</taxon>
        <taxon>Gunneridae</taxon>
        <taxon>Pentapetalae</taxon>
        <taxon>rosids</taxon>
        <taxon>malvids</taxon>
        <taxon>Malvales</taxon>
        <taxon>Malvaceae</taxon>
        <taxon>Malvoideae</taxon>
        <taxon>Hibiscus</taxon>
    </lineage>
</organism>